<organism evidence="4 5">
    <name type="scientific">Lolium multiflorum</name>
    <name type="common">Italian ryegrass</name>
    <name type="synonym">Lolium perenne subsp. multiflorum</name>
    <dbReference type="NCBI Taxonomy" id="4521"/>
    <lineage>
        <taxon>Eukaryota</taxon>
        <taxon>Viridiplantae</taxon>
        <taxon>Streptophyta</taxon>
        <taxon>Embryophyta</taxon>
        <taxon>Tracheophyta</taxon>
        <taxon>Spermatophyta</taxon>
        <taxon>Magnoliopsida</taxon>
        <taxon>Liliopsida</taxon>
        <taxon>Poales</taxon>
        <taxon>Poaceae</taxon>
        <taxon>BOP clade</taxon>
        <taxon>Pooideae</taxon>
        <taxon>Poodae</taxon>
        <taxon>Poeae</taxon>
        <taxon>Poeae Chloroplast Group 2 (Poeae type)</taxon>
        <taxon>Loliodinae</taxon>
        <taxon>Loliinae</taxon>
        <taxon>Lolium</taxon>
    </lineage>
</organism>
<evidence type="ECO:0000259" key="3">
    <source>
        <dbReference type="PROSITE" id="PS50102"/>
    </source>
</evidence>
<dbReference type="PANTHER" id="PTHR45735">
    <property type="entry name" value="CLEAVAGE STIMULATION FACTOR SUBUNIT 2"/>
    <property type="match status" value="1"/>
</dbReference>
<evidence type="ECO:0000256" key="2">
    <source>
        <dbReference type="SAM" id="MobiDB-lite"/>
    </source>
</evidence>
<dbReference type="Gene3D" id="3.30.70.330">
    <property type="match status" value="1"/>
</dbReference>
<dbReference type="FunFam" id="3.30.70.330:FF:001304">
    <property type="entry name" value="Os06g0248200 protein"/>
    <property type="match status" value="1"/>
</dbReference>
<dbReference type="GO" id="GO:0003729">
    <property type="term" value="F:mRNA binding"/>
    <property type="evidence" value="ECO:0007669"/>
    <property type="project" value="TreeGrafter"/>
</dbReference>
<dbReference type="PANTHER" id="PTHR45735:SF4">
    <property type="entry name" value="RRM DOMAIN-CONTAINING PROTEIN"/>
    <property type="match status" value="1"/>
</dbReference>
<dbReference type="SMART" id="SM00360">
    <property type="entry name" value="RRM"/>
    <property type="match status" value="1"/>
</dbReference>
<keyword evidence="5" id="KW-1185">Reference proteome</keyword>
<accession>A0AAD8W1B7</accession>
<name>A0AAD8W1B7_LOLMU</name>
<comment type="caution">
    <text evidence="4">The sequence shown here is derived from an EMBL/GenBank/DDBJ whole genome shotgun (WGS) entry which is preliminary data.</text>
</comment>
<dbReference type="InterPro" id="IPR012677">
    <property type="entry name" value="Nucleotide-bd_a/b_plait_sf"/>
</dbReference>
<evidence type="ECO:0000256" key="1">
    <source>
        <dbReference type="PROSITE-ProRule" id="PRU00176"/>
    </source>
</evidence>
<dbReference type="InterPro" id="IPR000504">
    <property type="entry name" value="RRM_dom"/>
</dbReference>
<dbReference type="Proteomes" id="UP001231189">
    <property type="component" value="Unassembled WGS sequence"/>
</dbReference>
<feature type="domain" description="RRM" evidence="3">
    <location>
        <begin position="17"/>
        <end position="95"/>
    </location>
</feature>
<proteinExistence type="predicted"/>
<feature type="compositionally biased region" description="Basic and acidic residues" evidence="2">
    <location>
        <begin position="204"/>
        <end position="216"/>
    </location>
</feature>
<reference evidence="4" key="1">
    <citation type="submission" date="2023-07" db="EMBL/GenBank/DDBJ databases">
        <title>A chromosome-level genome assembly of Lolium multiflorum.</title>
        <authorList>
            <person name="Chen Y."/>
            <person name="Copetti D."/>
            <person name="Kolliker R."/>
            <person name="Studer B."/>
        </authorList>
    </citation>
    <scope>NUCLEOTIDE SEQUENCE</scope>
    <source>
        <strain evidence="4">02402/16</strain>
        <tissue evidence="4">Leaf</tissue>
    </source>
</reference>
<dbReference type="Pfam" id="PF00076">
    <property type="entry name" value="RRM_1"/>
    <property type="match status" value="1"/>
</dbReference>
<sequence length="227" mass="24308">MDDAAVAVASANCRCSRTVYVGNIAFNATEEEARGACELIGPVLSMRLATDAATGKRKGYAFVEYADDATAQSACRNLQGHLLRGRPLRVGLADSDRARRRKAEHEPVGLEDAIHAASLVSGRPPAPCITRLLATASRHHLRETMATFESMGAEACKALKEQVPGLAEAMEQVQHLLDMAAADDAAEEARRKKRAASAAEESDDQRAKLRKVEDGGKAAARPILPCF</sequence>
<protein>
    <recommendedName>
        <fullName evidence="3">RRM domain-containing protein</fullName>
    </recommendedName>
</protein>
<keyword evidence="1" id="KW-0694">RNA-binding</keyword>
<dbReference type="EMBL" id="JAUUTY010000005">
    <property type="protein sequence ID" value="KAK1630049.1"/>
    <property type="molecule type" value="Genomic_DNA"/>
</dbReference>
<dbReference type="InterPro" id="IPR035979">
    <property type="entry name" value="RBD_domain_sf"/>
</dbReference>
<feature type="region of interest" description="Disordered" evidence="2">
    <location>
        <begin position="189"/>
        <end position="227"/>
    </location>
</feature>
<dbReference type="SUPFAM" id="SSF54928">
    <property type="entry name" value="RNA-binding domain, RBD"/>
    <property type="match status" value="1"/>
</dbReference>
<dbReference type="PROSITE" id="PS50102">
    <property type="entry name" value="RRM"/>
    <property type="match status" value="1"/>
</dbReference>
<evidence type="ECO:0000313" key="5">
    <source>
        <dbReference type="Proteomes" id="UP001231189"/>
    </source>
</evidence>
<evidence type="ECO:0000313" key="4">
    <source>
        <dbReference type="EMBL" id="KAK1630049.1"/>
    </source>
</evidence>
<dbReference type="AlphaFoldDB" id="A0AAD8W1B7"/>
<gene>
    <name evidence="4" type="ORF">QYE76_004364</name>
</gene>
<dbReference type="GO" id="GO:0005847">
    <property type="term" value="C:mRNA cleavage and polyadenylation specificity factor complex"/>
    <property type="evidence" value="ECO:0007669"/>
    <property type="project" value="TreeGrafter"/>
</dbReference>